<feature type="domain" description="Phage shock protein PspC N-terminal" evidence="8">
    <location>
        <begin position="135"/>
        <end position="189"/>
    </location>
</feature>
<dbReference type="AlphaFoldDB" id="A0A848RQR6"/>
<feature type="region of interest" description="Disordered" evidence="6">
    <location>
        <begin position="1"/>
        <end position="119"/>
    </location>
</feature>
<feature type="transmembrane region" description="Helical" evidence="7">
    <location>
        <begin position="258"/>
        <end position="288"/>
    </location>
</feature>
<dbReference type="PANTHER" id="PTHR33885:SF3">
    <property type="entry name" value="PHAGE SHOCK PROTEIN C"/>
    <property type="match status" value="1"/>
</dbReference>
<dbReference type="InterPro" id="IPR007168">
    <property type="entry name" value="Phageshock_PspC_N"/>
</dbReference>
<feature type="transmembrane region" description="Helical" evidence="7">
    <location>
        <begin position="509"/>
        <end position="530"/>
    </location>
</feature>
<evidence type="ECO:0000313" key="9">
    <source>
        <dbReference type="EMBL" id="NMW93905.1"/>
    </source>
</evidence>
<feature type="transmembrane region" description="Helical" evidence="7">
    <location>
        <begin position="329"/>
        <end position="355"/>
    </location>
</feature>
<feature type="region of interest" description="Disordered" evidence="6">
    <location>
        <begin position="815"/>
        <end position="900"/>
    </location>
</feature>
<accession>A0A848RQR6</accession>
<evidence type="ECO:0000256" key="4">
    <source>
        <dbReference type="ARBA" id="ARBA00022989"/>
    </source>
</evidence>
<keyword evidence="5 7" id="KW-0472">Membrane</keyword>
<feature type="compositionally biased region" description="Low complexity" evidence="6">
    <location>
        <begin position="68"/>
        <end position="96"/>
    </location>
</feature>
<sequence length="900" mass="96618">MVSVWNPVKNRNMDENNAANSLPDATESAPDAANGAPRAEPAPHEAGNTDTNQNSAPRAEPAPHETESNPADATNTTSATDSAANPSSAANPPDSSGAAEAPNTDIPTDTFATGNHQVPPPRLGFFDRLRAATWKRLETNKVAGGVCAGLAEKMGIDPIIVRGIAVVLILFTGLGMLAYGLAWLLLPEKTTGRTLFEDARYGQAQPIMAFPILLAVLGFFRVFPEINVFTQPFGITPLAWVFGGFGWVSHLSEYFDSGAIPAIFIFLAFIAAGSIVICATIWVCMLFYRRKYNQAWTVGLLVGFGSLLGTIAEVILINSLGNFPIFPLFTMTFMGVLGISPISIPAFIICAVVGASKRNTPPYQPGYAPGAGAVPANTVPTSANPAGGTFVGSTSSAGSPGFAGGDFGLPQGVSPASAAPAAPYTSYVAGVHEVPAPNTAQPETTAPGFTQPSYAPPVPTTVAALPPRPGRVAGPSRAFNLAIAGLVLLVIFAGNLAQYFQLWPRPEQYWLVNTGAITVVLGVGMLVLTLRRRRTSWLAWVTPLVVFLALVPSLVAAEIAPEVRGLTKNWSWENLPSVLDDHEMTLYPGDSVQGVDANYNIDLRGQKDTDPIEAQSVSGIINIYLHPDQPVRVKMQQFSGEIRLSAMNSWTEPGNPKRGFLQRARTDTKRPQYLSADGTRRVLFTDRALQVETRKVIWGAKAAKGKTYLLENAAAQGKVDVQEITVTCVDCTVSIYERPSEVLWNGKVLPDGHFLINYWLDENSQRQELDNGNALPPVLAARIATRTDRLAGLPAKEIAPRVDSHKPLTLTEVQDGALGPWEDKNNDGFNDLYQPGGSQWKTGDTLFNPKTGAPLPYQPKKPHLDDTVSESRDDSETEEQDNSEENDETEDTDPDEGMPS</sequence>
<feature type="transmembrane region" description="Helical" evidence="7">
    <location>
        <begin position="235"/>
        <end position="252"/>
    </location>
</feature>
<proteinExistence type="predicted"/>
<feature type="compositionally biased region" description="Acidic residues" evidence="6">
    <location>
        <begin position="875"/>
        <end position="900"/>
    </location>
</feature>
<gene>
    <name evidence="9" type="ORF">HHJ74_09465</name>
</gene>
<dbReference type="Proteomes" id="UP000582487">
    <property type="component" value="Unassembled WGS sequence"/>
</dbReference>
<evidence type="ECO:0000313" key="10">
    <source>
        <dbReference type="Proteomes" id="UP000582487"/>
    </source>
</evidence>
<protein>
    <submittedName>
        <fullName evidence="9">PspC domain-containing protein</fullName>
    </submittedName>
</protein>
<name>A0A848RQR6_9ACTO</name>
<dbReference type="EMBL" id="JABCUV010000012">
    <property type="protein sequence ID" value="NMW93905.1"/>
    <property type="molecule type" value="Genomic_DNA"/>
</dbReference>
<feature type="transmembrane region" description="Helical" evidence="7">
    <location>
        <begin position="478"/>
        <end position="497"/>
    </location>
</feature>
<keyword evidence="3 7" id="KW-0812">Transmembrane</keyword>
<evidence type="ECO:0000256" key="1">
    <source>
        <dbReference type="ARBA" id="ARBA00004162"/>
    </source>
</evidence>
<feature type="transmembrane region" description="Helical" evidence="7">
    <location>
        <begin position="537"/>
        <end position="557"/>
    </location>
</feature>
<feature type="compositionally biased region" description="Polar residues" evidence="6">
    <location>
        <begin position="105"/>
        <end position="116"/>
    </location>
</feature>
<evidence type="ECO:0000256" key="7">
    <source>
        <dbReference type="SAM" id="Phobius"/>
    </source>
</evidence>
<feature type="transmembrane region" description="Helical" evidence="7">
    <location>
        <begin position="295"/>
        <end position="317"/>
    </location>
</feature>
<keyword evidence="4 7" id="KW-1133">Transmembrane helix</keyword>
<evidence type="ECO:0000256" key="6">
    <source>
        <dbReference type="SAM" id="MobiDB-lite"/>
    </source>
</evidence>
<dbReference type="GO" id="GO:0005886">
    <property type="term" value="C:plasma membrane"/>
    <property type="evidence" value="ECO:0007669"/>
    <property type="project" value="UniProtKB-SubCell"/>
</dbReference>
<evidence type="ECO:0000256" key="3">
    <source>
        <dbReference type="ARBA" id="ARBA00022692"/>
    </source>
</evidence>
<evidence type="ECO:0000259" key="8">
    <source>
        <dbReference type="Pfam" id="PF04024"/>
    </source>
</evidence>
<evidence type="ECO:0000256" key="5">
    <source>
        <dbReference type="ARBA" id="ARBA00023136"/>
    </source>
</evidence>
<feature type="compositionally biased region" description="Basic and acidic residues" evidence="6">
    <location>
        <begin position="862"/>
        <end position="874"/>
    </location>
</feature>
<organism evidence="9 10">
    <name type="scientific">Mobiluncus mulieris</name>
    <dbReference type="NCBI Taxonomy" id="2052"/>
    <lineage>
        <taxon>Bacteria</taxon>
        <taxon>Bacillati</taxon>
        <taxon>Actinomycetota</taxon>
        <taxon>Actinomycetes</taxon>
        <taxon>Actinomycetales</taxon>
        <taxon>Actinomycetaceae</taxon>
        <taxon>Mobiluncus</taxon>
    </lineage>
</organism>
<evidence type="ECO:0000256" key="2">
    <source>
        <dbReference type="ARBA" id="ARBA00022475"/>
    </source>
</evidence>
<keyword evidence="2" id="KW-1003">Cell membrane</keyword>
<comment type="caution">
    <text evidence="9">The sequence shown here is derived from an EMBL/GenBank/DDBJ whole genome shotgun (WGS) entry which is preliminary data.</text>
</comment>
<reference evidence="9 10" key="1">
    <citation type="submission" date="2020-04" db="EMBL/GenBank/DDBJ databases">
        <title>Antimicrobial susceptibility and clonality of vaginal-derived multi-drug resistant Mobiluncus isolates in China.</title>
        <authorList>
            <person name="Zhang X."/>
        </authorList>
    </citation>
    <scope>NUCLEOTIDE SEQUENCE [LARGE SCALE GENOMIC DNA]</scope>
    <source>
        <strain evidence="9 10">7</strain>
    </source>
</reference>
<feature type="transmembrane region" description="Helical" evidence="7">
    <location>
        <begin position="206"/>
        <end position="223"/>
    </location>
</feature>
<dbReference type="PANTHER" id="PTHR33885">
    <property type="entry name" value="PHAGE SHOCK PROTEIN C"/>
    <property type="match status" value="1"/>
</dbReference>
<feature type="transmembrane region" description="Helical" evidence="7">
    <location>
        <begin position="159"/>
        <end position="186"/>
    </location>
</feature>
<dbReference type="Pfam" id="PF04024">
    <property type="entry name" value="PspC"/>
    <property type="match status" value="1"/>
</dbReference>
<comment type="subcellular location">
    <subcellularLocation>
        <location evidence="1">Cell membrane</location>
        <topology evidence="1">Single-pass membrane protein</topology>
    </subcellularLocation>
</comment>
<dbReference type="InterPro" id="IPR052027">
    <property type="entry name" value="PspC"/>
</dbReference>